<name>A0A346ACY1_AERHY</name>
<dbReference type="EMBL" id="MH449684">
    <property type="protein sequence ID" value="AXL05093.1"/>
    <property type="molecule type" value="Genomic_DNA"/>
</dbReference>
<sequence>MYQNKKNVAVIMSVYKNDKSDWLRKSIDSILGQTYTNVTIFLAVDGPVSEDIYSLLLKYTETGKVNVYYFDECNGLAARLNILIEEVLASNDFHYVARMDADDISLPTRIEKQVAVLESSNCDVIGSSVIEIDDSGKYLFEKKMHTEHEKLLNNIIIKCPFNHPSVIFRISVFHDGIRYDSSMKNTQDYNLWVELASLGYIFGNVDESLLLFRVSNDFHTRRSFNKAKNDLYVRLRAMKELKMISLRNIVHSILLYSIRISPSFVSKFAYRYFR</sequence>
<evidence type="ECO:0000313" key="2">
    <source>
        <dbReference type="EMBL" id="AXL05093.1"/>
    </source>
</evidence>
<dbReference type="InterPro" id="IPR029044">
    <property type="entry name" value="Nucleotide-diphossugar_trans"/>
</dbReference>
<keyword evidence="2" id="KW-0808">Transferase</keyword>
<dbReference type="Pfam" id="PF00535">
    <property type="entry name" value="Glycos_transf_2"/>
    <property type="match status" value="1"/>
</dbReference>
<accession>A0A346ACY1</accession>
<dbReference type="InterPro" id="IPR001173">
    <property type="entry name" value="Glyco_trans_2-like"/>
</dbReference>
<dbReference type="Gene3D" id="3.90.550.10">
    <property type="entry name" value="Spore Coat Polysaccharide Biosynthesis Protein SpsA, Chain A"/>
    <property type="match status" value="1"/>
</dbReference>
<evidence type="ECO:0000259" key="1">
    <source>
        <dbReference type="Pfam" id="PF00535"/>
    </source>
</evidence>
<dbReference type="AlphaFoldDB" id="A0A346ACY1"/>
<dbReference type="PANTHER" id="PTHR22916:SF3">
    <property type="entry name" value="UDP-GLCNAC:BETAGAL BETA-1,3-N-ACETYLGLUCOSAMINYLTRANSFERASE-LIKE PROTEIN 1"/>
    <property type="match status" value="1"/>
</dbReference>
<dbReference type="SUPFAM" id="SSF53448">
    <property type="entry name" value="Nucleotide-diphospho-sugar transferases"/>
    <property type="match status" value="1"/>
</dbReference>
<feature type="domain" description="Glycosyltransferase 2-like" evidence="1">
    <location>
        <begin position="10"/>
        <end position="164"/>
    </location>
</feature>
<proteinExistence type="predicted"/>
<dbReference type="GO" id="GO:0016758">
    <property type="term" value="F:hexosyltransferase activity"/>
    <property type="evidence" value="ECO:0007669"/>
    <property type="project" value="UniProtKB-ARBA"/>
</dbReference>
<protein>
    <submittedName>
        <fullName evidence="2">O-antigen biosynthesis glycosyltransferase</fullName>
    </submittedName>
</protein>
<reference evidence="2" key="1">
    <citation type="submission" date="2018-06" db="EMBL/GenBank/DDBJ databases">
        <title>Genetic diversity of the Aeromonas Hydrophila O antigens and development of a suspension array for serotype detection.</title>
        <authorList>
            <person name="Cao H."/>
            <person name="Liu B."/>
        </authorList>
    </citation>
    <scope>NUCLEOTIDE SEQUENCE</scope>
    <source>
        <strain evidence="2">G5388</strain>
    </source>
</reference>
<gene>
    <name evidence="2" type="primary">gt3</name>
</gene>
<organism evidence="2">
    <name type="scientific">Aeromonas hydrophila</name>
    <dbReference type="NCBI Taxonomy" id="644"/>
    <lineage>
        <taxon>Bacteria</taxon>
        <taxon>Pseudomonadati</taxon>
        <taxon>Pseudomonadota</taxon>
        <taxon>Gammaproteobacteria</taxon>
        <taxon>Aeromonadales</taxon>
        <taxon>Aeromonadaceae</taxon>
        <taxon>Aeromonas</taxon>
    </lineage>
</organism>
<dbReference type="PANTHER" id="PTHR22916">
    <property type="entry name" value="GLYCOSYLTRANSFERASE"/>
    <property type="match status" value="1"/>
</dbReference>